<reference evidence="2" key="1">
    <citation type="submission" date="2024-10" db="EMBL/GenBank/DDBJ databases">
        <authorList>
            <person name="Ryan C."/>
        </authorList>
    </citation>
    <scope>NUCLEOTIDE SEQUENCE [LARGE SCALE GENOMIC DNA]</scope>
</reference>
<gene>
    <name evidence="2" type="ORF">URODEC1_LOCUS122816</name>
    <name evidence="1" type="ORF">URODEC1_LOCUS37062</name>
</gene>
<dbReference type="AlphaFoldDB" id="A0ABC9H768"/>
<organism evidence="2 3">
    <name type="scientific">Urochloa decumbens</name>
    <dbReference type="NCBI Taxonomy" id="240449"/>
    <lineage>
        <taxon>Eukaryota</taxon>
        <taxon>Viridiplantae</taxon>
        <taxon>Streptophyta</taxon>
        <taxon>Embryophyta</taxon>
        <taxon>Tracheophyta</taxon>
        <taxon>Spermatophyta</taxon>
        <taxon>Magnoliopsida</taxon>
        <taxon>Liliopsida</taxon>
        <taxon>Poales</taxon>
        <taxon>Poaceae</taxon>
        <taxon>PACMAD clade</taxon>
        <taxon>Panicoideae</taxon>
        <taxon>Panicodae</taxon>
        <taxon>Paniceae</taxon>
        <taxon>Melinidinae</taxon>
        <taxon>Urochloa</taxon>
    </lineage>
</organism>
<proteinExistence type="predicted"/>
<accession>A0ABC9H768</accession>
<name>A0ABC9H768_9POAL</name>
<dbReference type="EMBL" id="CAXIPR030002275">
    <property type="protein sequence ID" value="CAM0149659.1"/>
    <property type="molecule type" value="Genomic_DNA"/>
</dbReference>
<evidence type="ECO:0000313" key="1">
    <source>
        <dbReference type="EMBL" id="CAL4947892.1"/>
    </source>
</evidence>
<dbReference type="EMBL" id="OZ075127">
    <property type="protein sequence ID" value="CAL4947892.1"/>
    <property type="molecule type" value="Genomic_DNA"/>
</dbReference>
<protein>
    <submittedName>
        <fullName evidence="2">Uncharacterized protein</fullName>
    </submittedName>
</protein>
<evidence type="ECO:0000313" key="2">
    <source>
        <dbReference type="EMBL" id="CAM0149659.1"/>
    </source>
</evidence>
<keyword evidence="3" id="KW-1185">Reference proteome</keyword>
<dbReference type="Proteomes" id="UP001497457">
    <property type="component" value="Chromosome 17b"/>
</dbReference>
<sequence length="255" mass="25708">MATSPASAISARVVLVAVSGGFMPPRLLAAPAGTRLPPGLRGVAALGGSTRALAAREAVYAAAFPAPALAGSGRRGAAAAAASEAGSTADDKKEFGFYEFIEAQGANALGLLSEIVPPPHLVGMFGELKERLTRVVATAKTGEPDKLTSAIGMVRAAFGIVKLAYGSYPNRGLPPLPEEQSFVSICLGTGGKHPATPLLEQVTAPLFGLELSSEGADGGDAALIRSVLVALNAATCAVRTARYVYGHGGDDTATP</sequence>
<evidence type="ECO:0000313" key="3">
    <source>
        <dbReference type="Proteomes" id="UP001497457"/>
    </source>
</evidence>
<dbReference type="Proteomes" id="UP001497457">
    <property type="component" value="Unassembled WGS sequence"/>
</dbReference>